<dbReference type="RefSeq" id="WP_032077318.1">
    <property type="nucleotide sequence ID" value="NZ_CP020953.1"/>
</dbReference>
<evidence type="ECO:0000313" key="1">
    <source>
        <dbReference type="EMBL" id="AWI06753.1"/>
    </source>
</evidence>
<dbReference type="OrthoDB" id="1489989at2"/>
<dbReference type="KEGG" id="cdrk:B9W14_20380"/>
<organism evidence="1 2">
    <name type="scientific">Clostridium drakei</name>
    <dbReference type="NCBI Taxonomy" id="332101"/>
    <lineage>
        <taxon>Bacteria</taxon>
        <taxon>Bacillati</taxon>
        <taxon>Bacillota</taxon>
        <taxon>Clostridia</taxon>
        <taxon>Eubacteriales</taxon>
        <taxon>Clostridiaceae</taxon>
        <taxon>Clostridium</taxon>
    </lineage>
</organism>
<name>A0A2U8DVF7_9CLOT</name>
<dbReference type="AlphaFoldDB" id="A0A2U8DVF7"/>
<protein>
    <submittedName>
        <fullName evidence="1">Uncharacterized protein</fullName>
    </submittedName>
</protein>
<gene>
    <name evidence="1" type="ORF">B9W14_20380</name>
</gene>
<keyword evidence="2" id="KW-1185">Reference proteome</keyword>
<dbReference type="EMBL" id="CP020953">
    <property type="protein sequence ID" value="AWI06753.1"/>
    <property type="molecule type" value="Genomic_DNA"/>
</dbReference>
<proteinExistence type="predicted"/>
<reference evidence="2" key="1">
    <citation type="submission" date="2017-04" db="EMBL/GenBank/DDBJ databases">
        <authorList>
            <person name="Song Y."/>
            <person name="Cho B.-K."/>
        </authorList>
    </citation>
    <scope>NUCLEOTIDE SEQUENCE [LARGE SCALE GENOMIC DNA]</scope>
    <source>
        <strain evidence="2">SL1</strain>
    </source>
</reference>
<accession>A0A2U8DVF7</accession>
<sequence>MDIKITVTSKPESDEYLKIIYNGKKYALDDFAKNFQDEEDRFKLDKLSENCQFQYKGKVFTYKELCFEINMFCDSLPLLSLYNSKIYPIEKTQIFCIDRDYYAAGKLVESAEKQLMLARFALIKAQCIIDYNVNTSWISGYTGIYYFRSIEVNNSIMWYNNVFDSIMQIVFIAFGIYKKHPQYSEDLDYHKTLKLCDYIFLSKYYGKNKNIPNFKFLWKIISKAHTGNNNVNQWANYIKHKGGISFKGITADDPFSIMVKNPDGESISDTYFEPLQLDLDEVVEELKNSHLILCNVLEEIVDFIGFEKVQFINNGDKLVIPEKEAYKKIIID</sequence>
<dbReference type="Proteomes" id="UP000244910">
    <property type="component" value="Chromosome"/>
</dbReference>
<evidence type="ECO:0000313" key="2">
    <source>
        <dbReference type="Proteomes" id="UP000244910"/>
    </source>
</evidence>